<dbReference type="EMBL" id="RBUI01000055">
    <property type="protein sequence ID" value="RMU90038.1"/>
    <property type="molecule type" value="Genomic_DNA"/>
</dbReference>
<accession>A0A7Z6UWQ4</accession>
<reference evidence="1 2" key="1">
    <citation type="submission" date="2018-08" db="EMBL/GenBank/DDBJ databases">
        <title>Recombination of ecologically and evolutionarily significant loci maintains genetic cohesion in the Pseudomonas syringae species complex.</title>
        <authorList>
            <person name="Dillon M."/>
            <person name="Thakur S."/>
            <person name="Almeida R.N.D."/>
            <person name="Weir B.S."/>
            <person name="Guttman D.S."/>
        </authorList>
    </citation>
    <scope>NUCLEOTIDE SEQUENCE [LARGE SCALE GENOMIC DNA]</scope>
    <source>
        <strain evidence="1 2">1449B</strain>
    </source>
</reference>
<evidence type="ECO:0000313" key="2">
    <source>
        <dbReference type="Proteomes" id="UP000267078"/>
    </source>
</evidence>
<comment type="caution">
    <text evidence="1">The sequence shown here is derived from an EMBL/GenBank/DDBJ whole genome shotgun (WGS) entry which is preliminary data.</text>
</comment>
<proteinExistence type="predicted"/>
<protein>
    <submittedName>
        <fullName evidence="1">Uncharacterized protein</fullName>
    </submittedName>
</protein>
<gene>
    <name evidence="1" type="ORF">ALP21_200236</name>
</gene>
<dbReference type="Proteomes" id="UP000267078">
    <property type="component" value="Unassembled WGS sequence"/>
</dbReference>
<name>A0A7Z6UWQ4_PSESH</name>
<dbReference type="AlphaFoldDB" id="A0A7Z6UWQ4"/>
<evidence type="ECO:0000313" key="1">
    <source>
        <dbReference type="EMBL" id="RMU90038.1"/>
    </source>
</evidence>
<organism evidence="1 2">
    <name type="scientific">Pseudomonas savastanoi pv. phaseolicola</name>
    <name type="common">Pseudomonas syringae pv. phaseolicola</name>
    <dbReference type="NCBI Taxonomy" id="319"/>
    <lineage>
        <taxon>Bacteria</taxon>
        <taxon>Pseudomonadati</taxon>
        <taxon>Pseudomonadota</taxon>
        <taxon>Gammaproteobacteria</taxon>
        <taxon>Pseudomonadales</taxon>
        <taxon>Pseudomonadaceae</taxon>
        <taxon>Pseudomonas</taxon>
    </lineage>
</organism>
<sequence length="75" mass="8461">MTPATQLLADSKKRRTHTLFDGQSQYLEVTPSADTTTVGETQEIKSLRFSQTSFPAIRHSKTTKLDQSCFRGVER</sequence>